<name>A0ABC8QTE8_9AQUA</name>
<proteinExistence type="predicted"/>
<evidence type="ECO:0000313" key="2">
    <source>
        <dbReference type="EMBL" id="CAK9136004.1"/>
    </source>
</evidence>
<dbReference type="Proteomes" id="UP001642360">
    <property type="component" value="Unassembled WGS sequence"/>
</dbReference>
<dbReference type="EMBL" id="CAUOFW020000727">
    <property type="protein sequence ID" value="CAK9136004.1"/>
    <property type="molecule type" value="Genomic_DNA"/>
</dbReference>
<reference evidence="2 3" key="1">
    <citation type="submission" date="2024-02" db="EMBL/GenBank/DDBJ databases">
        <authorList>
            <person name="Vignale AGUSTIN F."/>
            <person name="Sosa J E."/>
            <person name="Modenutti C."/>
        </authorList>
    </citation>
    <scope>NUCLEOTIDE SEQUENCE [LARGE SCALE GENOMIC DNA]</scope>
</reference>
<gene>
    <name evidence="2" type="ORF">ILEXP_LOCUS2964</name>
</gene>
<protein>
    <submittedName>
        <fullName evidence="2">Uncharacterized protein</fullName>
    </submittedName>
</protein>
<organism evidence="2 3">
    <name type="scientific">Ilex paraguariensis</name>
    <name type="common">yerba mate</name>
    <dbReference type="NCBI Taxonomy" id="185542"/>
    <lineage>
        <taxon>Eukaryota</taxon>
        <taxon>Viridiplantae</taxon>
        <taxon>Streptophyta</taxon>
        <taxon>Embryophyta</taxon>
        <taxon>Tracheophyta</taxon>
        <taxon>Spermatophyta</taxon>
        <taxon>Magnoliopsida</taxon>
        <taxon>eudicotyledons</taxon>
        <taxon>Gunneridae</taxon>
        <taxon>Pentapetalae</taxon>
        <taxon>asterids</taxon>
        <taxon>campanulids</taxon>
        <taxon>Aquifoliales</taxon>
        <taxon>Aquifoliaceae</taxon>
        <taxon>Ilex</taxon>
    </lineage>
</organism>
<keyword evidence="3" id="KW-1185">Reference proteome</keyword>
<evidence type="ECO:0000313" key="3">
    <source>
        <dbReference type="Proteomes" id="UP001642360"/>
    </source>
</evidence>
<evidence type="ECO:0000256" key="1">
    <source>
        <dbReference type="SAM" id="MobiDB-lite"/>
    </source>
</evidence>
<accession>A0ABC8QTE8</accession>
<feature type="region of interest" description="Disordered" evidence="1">
    <location>
        <begin position="52"/>
        <end position="93"/>
    </location>
</feature>
<sequence length="119" mass="12916">MAPNLEDVLEVEKRFKKVLRIEEIESSGKKVSELSIGTQKESILVATEGLQAVDPPLGTPQGPEAFSPLPSPPSEVSVPSQRLSPTFPDMEEDGSLGNRMLVATRMLNIFPKSDIVNSI</sequence>
<dbReference type="AlphaFoldDB" id="A0ABC8QTE8"/>
<comment type="caution">
    <text evidence="2">The sequence shown here is derived from an EMBL/GenBank/DDBJ whole genome shotgun (WGS) entry which is preliminary data.</text>
</comment>